<organism evidence="3">
    <name type="scientific">Kwoniella bestiolae CBS 10118</name>
    <dbReference type="NCBI Taxonomy" id="1296100"/>
    <lineage>
        <taxon>Eukaryota</taxon>
        <taxon>Fungi</taxon>
        <taxon>Dikarya</taxon>
        <taxon>Basidiomycota</taxon>
        <taxon>Agaricomycotina</taxon>
        <taxon>Tremellomycetes</taxon>
        <taxon>Tremellales</taxon>
        <taxon>Cryptococcaceae</taxon>
        <taxon>Kwoniella</taxon>
    </lineage>
</organism>
<name>A0A1B9G257_9TREE</name>
<dbReference type="KEGG" id="kbi:30209304"/>
<reference evidence="4" key="2">
    <citation type="submission" date="2013-07" db="EMBL/GenBank/DDBJ databases">
        <authorList>
            <consortium name="The Broad Institute Genome Sequencing Platform"/>
            <person name="Cuomo C."/>
            <person name="Litvintseva A."/>
            <person name="Chen Y."/>
            <person name="Heitman J."/>
            <person name="Sun S."/>
            <person name="Springer D."/>
            <person name="Dromer F."/>
            <person name="Young S.K."/>
            <person name="Zeng Q."/>
            <person name="Gargeya S."/>
            <person name="Fitzgerald M."/>
            <person name="Abouelleil A."/>
            <person name="Alvarado L."/>
            <person name="Berlin A.M."/>
            <person name="Chapman S.B."/>
            <person name="Dewar J."/>
            <person name="Goldberg J."/>
            <person name="Griggs A."/>
            <person name="Gujja S."/>
            <person name="Hansen M."/>
            <person name="Howarth C."/>
            <person name="Imamovic A."/>
            <person name="Larimer J."/>
            <person name="McCowan C."/>
            <person name="Murphy C."/>
            <person name="Pearson M."/>
            <person name="Priest M."/>
            <person name="Roberts A."/>
            <person name="Saif S."/>
            <person name="Shea T."/>
            <person name="Sykes S."/>
            <person name="Wortman J."/>
            <person name="Nusbaum C."/>
            <person name="Birren B."/>
        </authorList>
    </citation>
    <scope>NUCLEOTIDE SEQUENCE</scope>
    <source>
        <strain evidence="4">CBS 10118</strain>
    </source>
</reference>
<feature type="compositionally biased region" description="Pro residues" evidence="2">
    <location>
        <begin position="424"/>
        <end position="454"/>
    </location>
</feature>
<protein>
    <recommendedName>
        <fullName evidence="6">CCHC-type domain-containing protein</fullName>
    </recommendedName>
</protein>
<dbReference type="STRING" id="1296100.A0A1B9G257"/>
<dbReference type="VEuPathDB" id="FungiDB:I302_04905"/>
<feature type="region of interest" description="Disordered" evidence="2">
    <location>
        <begin position="1"/>
        <end position="29"/>
    </location>
</feature>
<dbReference type="GO" id="GO:0008270">
    <property type="term" value="F:zinc ion binding"/>
    <property type="evidence" value="ECO:0007669"/>
    <property type="project" value="InterPro"/>
</dbReference>
<feature type="region of interest" description="Disordered" evidence="2">
    <location>
        <begin position="338"/>
        <end position="587"/>
    </location>
</feature>
<evidence type="ECO:0000256" key="2">
    <source>
        <dbReference type="SAM" id="MobiDB-lite"/>
    </source>
</evidence>
<feature type="compositionally biased region" description="Polar residues" evidence="2">
    <location>
        <begin position="574"/>
        <end position="585"/>
    </location>
</feature>
<evidence type="ECO:0000313" key="3">
    <source>
        <dbReference type="EMBL" id="OCF25095.1"/>
    </source>
</evidence>
<dbReference type="AlphaFoldDB" id="A0A1B9G257"/>
<evidence type="ECO:0000313" key="5">
    <source>
        <dbReference type="Proteomes" id="UP000092730"/>
    </source>
</evidence>
<accession>A0A1B9G257</accession>
<dbReference type="GeneID" id="30209304"/>
<feature type="compositionally biased region" description="Acidic residues" evidence="2">
    <location>
        <begin position="390"/>
        <end position="406"/>
    </location>
</feature>
<dbReference type="EMBL" id="CP144544">
    <property type="protein sequence ID" value="WVW83762.1"/>
    <property type="molecule type" value="Genomic_DNA"/>
</dbReference>
<dbReference type="GO" id="GO:0003676">
    <property type="term" value="F:nucleic acid binding"/>
    <property type="evidence" value="ECO:0007669"/>
    <property type="project" value="InterPro"/>
</dbReference>
<dbReference type="EMBL" id="KI894021">
    <property type="protein sequence ID" value="OCF25095.1"/>
    <property type="molecule type" value="Genomic_DNA"/>
</dbReference>
<dbReference type="InterPro" id="IPR036875">
    <property type="entry name" value="Znf_CCHC_sf"/>
</dbReference>
<dbReference type="RefSeq" id="XP_019046165.1">
    <property type="nucleotide sequence ID" value="XM_019191535.1"/>
</dbReference>
<feature type="compositionally biased region" description="Pro residues" evidence="2">
    <location>
        <begin position="461"/>
        <end position="494"/>
    </location>
</feature>
<keyword evidence="1" id="KW-0507">mRNA processing</keyword>
<sequence length="633" mass="71405">MAVEPGKWAGGGGGEGAEPIIVEEGGDGGNGKNRFHKYKSILNWLDTSQNDQTSDFYGTDNSPKNHQVPPWRQYIGRVFLDFPSPIAEYTPEKEWEEYCSILKSTFSRFSDIPVGSDIEVIDLSTPKSPIKTYDAEMTFEIDINPTRGIVGMEDEGGDVLYDEPIREAASGEQGRSNNQTCWNCLSTGHSYMACPNPKNHMMIRHSRDTFLFQRDYVMPEYIQPALDMYWSMNVTLEEMQRRSELVDQFGLPSGRISEELQEAICFVPEDQDGEGEGYLMREKMEVKRRRKRWDWYEGIMMWGYPPGWIAGKDPVQEIRRRIESLEVHEKAFDMNMDGDEDDQLEVFGGNLGTPSPAASEDDEGSSFENNSQPNEALSSDNHTDGQSEVGESDMEMDVDHDNEEDSVPTRLEKVKRLSINGFQPPLPISHPVKSPSPPFRPPTPPLPPPPPPPGRDVNLSPRPPTPPLPPPPLPEDDIPPPPPDDIAPPPPAAPTSPTSHPNPFLRQYYALHTPISRNNPPPTGPRNQFPDGTPPTGPRNRYGTPQSHQQNDRHHLPSTNSLRVDRYSPHSRMHQTPSESLSLHRNPTIPHTPISTSPMQHAPKRWVRYHTDLFDSERLVPYHEGRPFPLGNY</sequence>
<dbReference type="SUPFAM" id="SSF57756">
    <property type="entry name" value="Retrovirus zinc finger-like domains"/>
    <property type="match status" value="1"/>
</dbReference>
<dbReference type="GO" id="GO:0006397">
    <property type="term" value="P:mRNA processing"/>
    <property type="evidence" value="ECO:0007669"/>
    <property type="project" value="UniProtKB-KW"/>
</dbReference>
<gene>
    <name evidence="3" type="ORF">I302_04905</name>
    <name evidence="4" type="ORF">I302_105783</name>
</gene>
<evidence type="ECO:0000313" key="4">
    <source>
        <dbReference type="EMBL" id="WVW83762.1"/>
    </source>
</evidence>
<feature type="compositionally biased region" description="Polar residues" evidence="2">
    <location>
        <begin position="366"/>
        <end position="386"/>
    </location>
</feature>
<keyword evidence="5" id="KW-1185">Reference proteome</keyword>
<reference evidence="3" key="3">
    <citation type="submission" date="2014-01" db="EMBL/GenBank/DDBJ databases">
        <title>Evolution of pathogenesis and genome organization in the Tremellales.</title>
        <authorList>
            <person name="Cuomo C."/>
            <person name="Litvintseva A."/>
            <person name="Heitman J."/>
            <person name="Chen Y."/>
            <person name="Sun S."/>
            <person name="Springer D."/>
            <person name="Dromer F."/>
            <person name="Young S."/>
            <person name="Zeng Q."/>
            <person name="Chapman S."/>
            <person name="Gujja S."/>
            <person name="Saif S."/>
            <person name="Birren B."/>
        </authorList>
    </citation>
    <scope>NUCLEOTIDE SEQUENCE</scope>
    <source>
        <strain evidence="3">CBS 10118</strain>
    </source>
</reference>
<evidence type="ECO:0000256" key="1">
    <source>
        <dbReference type="ARBA" id="ARBA00022664"/>
    </source>
</evidence>
<reference evidence="3" key="1">
    <citation type="submission" date="2013-07" db="EMBL/GenBank/DDBJ databases">
        <title>The Genome Sequence of Cryptococcus bestiolae CBS10118.</title>
        <authorList>
            <consortium name="The Broad Institute Genome Sequencing Platform"/>
            <person name="Cuomo C."/>
            <person name="Litvintseva A."/>
            <person name="Chen Y."/>
            <person name="Heitman J."/>
            <person name="Sun S."/>
            <person name="Springer D."/>
            <person name="Dromer F."/>
            <person name="Young S.K."/>
            <person name="Zeng Q."/>
            <person name="Gargeya S."/>
            <person name="Fitzgerald M."/>
            <person name="Abouelleil A."/>
            <person name="Alvarado L."/>
            <person name="Berlin A.M."/>
            <person name="Chapman S.B."/>
            <person name="Dewar J."/>
            <person name="Goldberg J."/>
            <person name="Griggs A."/>
            <person name="Gujja S."/>
            <person name="Hansen M."/>
            <person name="Howarth C."/>
            <person name="Imamovic A."/>
            <person name="Larimer J."/>
            <person name="McCowan C."/>
            <person name="Murphy C."/>
            <person name="Pearson M."/>
            <person name="Priest M."/>
            <person name="Roberts A."/>
            <person name="Saif S."/>
            <person name="Shea T."/>
            <person name="Sykes S."/>
            <person name="Wortman J."/>
            <person name="Nusbaum C."/>
            <person name="Birren B."/>
        </authorList>
    </citation>
    <scope>NUCLEOTIDE SEQUENCE [LARGE SCALE GENOMIC DNA]</scope>
    <source>
        <strain evidence="3">CBS 10118</strain>
    </source>
</reference>
<dbReference type="OrthoDB" id="8026949at2759"/>
<proteinExistence type="predicted"/>
<reference evidence="4" key="4">
    <citation type="submission" date="2024-02" db="EMBL/GenBank/DDBJ databases">
        <title>Comparative genomics of Cryptococcus and Kwoniella reveals pathogenesis evolution and contrasting modes of karyotype evolution via chromosome fusion or intercentromeric recombination.</title>
        <authorList>
            <person name="Coelho M.A."/>
            <person name="David-Palma M."/>
            <person name="Shea T."/>
            <person name="Bowers K."/>
            <person name="McGinley-Smith S."/>
            <person name="Mohammad A.W."/>
            <person name="Gnirke A."/>
            <person name="Yurkov A.M."/>
            <person name="Nowrousian M."/>
            <person name="Sun S."/>
            <person name="Cuomo C.A."/>
            <person name="Heitman J."/>
        </authorList>
    </citation>
    <scope>NUCLEOTIDE SEQUENCE</scope>
    <source>
        <strain evidence="4">CBS 10118</strain>
    </source>
</reference>
<evidence type="ECO:0008006" key="6">
    <source>
        <dbReference type="Google" id="ProtNLM"/>
    </source>
</evidence>
<dbReference type="Proteomes" id="UP000092730">
    <property type="component" value="Chromosome 4"/>
</dbReference>